<dbReference type="Pfam" id="PF12697">
    <property type="entry name" value="Abhydrolase_6"/>
    <property type="match status" value="1"/>
</dbReference>
<evidence type="ECO:0000313" key="3">
    <source>
        <dbReference type="Proteomes" id="UP001494902"/>
    </source>
</evidence>
<evidence type="ECO:0000259" key="1">
    <source>
        <dbReference type="Pfam" id="PF12697"/>
    </source>
</evidence>
<keyword evidence="3" id="KW-1185">Reference proteome</keyword>
<keyword evidence="2" id="KW-0378">Hydrolase</keyword>
<evidence type="ECO:0000313" key="2">
    <source>
        <dbReference type="EMBL" id="MEQ3549977.1"/>
    </source>
</evidence>
<sequence>MPATTLIELDGLRHEYDEVPGSDDRAPLLFLHEGLGSVGLWRGFHRRIAAATGRRTVAYSRLGHGRSDRPAGPRTPSFLAEEAAVVVPALCAALGLDRPILVGHSDGGTIALLAAARLDVTAVVALAPHVLVEPFALTEIRAARTAFESGDLRTRMARHHDDPDAAFRGWNDMWLAPDFRDWDVRDSLSGITAPVLGIQGDDDPYGSIVHLREVADRAAGPVTITELGCGHSPHLELPDDTADAITGFLAGLP</sequence>
<protein>
    <submittedName>
        <fullName evidence="2">Alpha/beta hydrolase</fullName>
    </submittedName>
</protein>
<dbReference type="SUPFAM" id="SSF53474">
    <property type="entry name" value="alpha/beta-Hydrolases"/>
    <property type="match status" value="1"/>
</dbReference>
<comment type="caution">
    <text evidence="2">The sequence shown here is derived from an EMBL/GenBank/DDBJ whole genome shotgun (WGS) entry which is preliminary data.</text>
</comment>
<proteinExistence type="predicted"/>
<dbReference type="PANTHER" id="PTHR43798:SF33">
    <property type="entry name" value="HYDROLASE, PUTATIVE (AFU_ORTHOLOGUE AFUA_2G14860)-RELATED"/>
    <property type="match status" value="1"/>
</dbReference>
<dbReference type="InterPro" id="IPR000073">
    <property type="entry name" value="AB_hydrolase_1"/>
</dbReference>
<dbReference type="InterPro" id="IPR050266">
    <property type="entry name" value="AB_hydrolase_sf"/>
</dbReference>
<dbReference type="Proteomes" id="UP001494902">
    <property type="component" value="Unassembled WGS sequence"/>
</dbReference>
<dbReference type="Gene3D" id="3.40.50.1820">
    <property type="entry name" value="alpha/beta hydrolase"/>
    <property type="match status" value="1"/>
</dbReference>
<dbReference type="EMBL" id="JBEDNQ010000002">
    <property type="protein sequence ID" value="MEQ3549977.1"/>
    <property type="molecule type" value="Genomic_DNA"/>
</dbReference>
<dbReference type="GO" id="GO:0016787">
    <property type="term" value="F:hydrolase activity"/>
    <property type="evidence" value="ECO:0007669"/>
    <property type="project" value="UniProtKB-KW"/>
</dbReference>
<name>A0ABV1K673_9PSEU</name>
<dbReference type="PANTHER" id="PTHR43798">
    <property type="entry name" value="MONOACYLGLYCEROL LIPASE"/>
    <property type="match status" value="1"/>
</dbReference>
<dbReference type="RefSeq" id="WP_349297066.1">
    <property type="nucleotide sequence ID" value="NZ_JBEDNQ010000002.1"/>
</dbReference>
<feature type="domain" description="AB hydrolase-1" evidence="1">
    <location>
        <begin position="28"/>
        <end position="244"/>
    </location>
</feature>
<accession>A0ABV1K673</accession>
<gene>
    <name evidence="2" type="ORF">WIS52_05800</name>
</gene>
<reference evidence="2 3" key="1">
    <citation type="submission" date="2024-03" db="EMBL/GenBank/DDBJ databases">
        <title>Draft genome sequence of Pseudonocardia nematodicida JCM 31783.</title>
        <authorList>
            <person name="Butdee W."/>
            <person name="Duangmal K."/>
        </authorList>
    </citation>
    <scope>NUCLEOTIDE SEQUENCE [LARGE SCALE GENOMIC DNA]</scope>
    <source>
        <strain evidence="2 3">JCM 31783</strain>
    </source>
</reference>
<organism evidence="2 3">
    <name type="scientific">Pseudonocardia nematodicida</name>
    <dbReference type="NCBI Taxonomy" id="1206997"/>
    <lineage>
        <taxon>Bacteria</taxon>
        <taxon>Bacillati</taxon>
        <taxon>Actinomycetota</taxon>
        <taxon>Actinomycetes</taxon>
        <taxon>Pseudonocardiales</taxon>
        <taxon>Pseudonocardiaceae</taxon>
        <taxon>Pseudonocardia</taxon>
    </lineage>
</organism>
<dbReference type="InterPro" id="IPR029058">
    <property type="entry name" value="AB_hydrolase_fold"/>
</dbReference>